<evidence type="ECO:0000256" key="1">
    <source>
        <dbReference type="SAM" id="Phobius"/>
    </source>
</evidence>
<accession>A0A8H6MLE2</accession>
<protein>
    <recommendedName>
        <fullName evidence="4">Transmembrane protein</fullName>
    </recommendedName>
</protein>
<evidence type="ECO:0000313" key="3">
    <source>
        <dbReference type="Proteomes" id="UP000652219"/>
    </source>
</evidence>
<gene>
    <name evidence="2" type="ORF">CSOJ01_13227</name>
</gene>
<dbReference type="EMBL" id="WIGN01000373">
    <property type="protein sequence ID" value="KAF6796378.1"/>
    <property type="molecule type" value="Genomic_DNA"/>
</dbReference>
<keyword evidence="3" id="KW-1185">Reference proteome</keyword>
<keyword evidence="1" id="KW-0812">Transmembrane</keyword>
<evidence type="ECO:0000313" key="2">
    <source>
        <dbReference type="EMBL" id="KAF6796378.1"/>
    </source>
</evidence>
<reference evidence="2 3" key="1">
    <citation type="journal article" date="2020" name="Phytopathology">
        <title>Genome Sequence Resources of Colletotrichum truncatum, C. plurivorum, C. musicola, and C. sojae: Four Species Pathogenic to Soybean (Glycine max).</title>
        <authorList>
            <person name="Rogerio F."/>
            <person name="Boufleur T.R."/>
            <person name="Ciampi-Guillardi M."/>
            <person name="Sukno S.A."/>
            <person name="Thon M.R."/>
            <person name="Massola Junior N.S."/>
            <person name="Baroncelli R."/>
        </authorList>
    </citation>
    <scope>NUCLEOTIDE SEQUENCE [LARGE SCALE GENOMIC DNA]</scope>
    <source>
        <strain evidence="2 3">LFN0009</strain>
    </source>
</reference>
<keyword evidence="1" id="KW-1133">Transmembrane helix</keyword>
<sequence>MELKDLSQQQLLATATQTQVTARHKCRQDVEKPPWLRLVKEWHLLLLYLVFSVAFAFSKWRGLDGQSFAVSGNARLRGSSFRLSQPDVVTIIPACLVVGRAVVASWQALAAWRCLFILFEKASLFLADADIVGSMKLPSWSVVRPPSSSRLGGSAARLIAVLSLLLAWSAQLASPLASGSISWVPINAYNIRPEKTIALGFVMWGSPEWNFLGGPNIREAIVRLGPLGAGLTSLKQTRSANGTFPVGPARRMGNYFSSLANGTTIENATVPIFVVESFQWVTDGSKISPEILAGISETTLTGTAVGATALLRDTEFNHTALKLLTGLPEPTALSHAIKYAATYLFSVNPSLGCDTLWDTGEFSPLPSGIHVVESVRPTVTDPTIEPTCIPDSNIIVSASREVRPDPLTDMVLAMMPEVYTTVASLRMFDISHHSGNLSRVLRESLVQTYQGAWSAVSEVMSQSIRSEQKPQTRAWEPEQFLEARVSGLRILLWFGASMLLIVSGGLVLVLDHLADGRTVNNPVMAAILLDISEALAADDTGLCNAMDVDKGHEGTNMRLRLEL</sequence>
<organism evidence="2 3">
    <name type="scientific">Colletotrichum sojae</name>
    <dbReference type="NCBI Taxonomy" id="2175907"/>
    <lineage>
        <taxon>Eukaryota</taxon>
        <taxon>Fungi</taxon>
        <taxon>Dikarya</taxon>
        <taxon>Ascomycota</taxon>
        <taxon>Pezizomycotina</taxon>
        <taxon>Sordariomycetes</taxon>
        <taxon>Hypocreomycetidae</taxon>
        <taxon>Glomerellales</taxon>
        <taxon>Glomerellaceae</taxon>
        <taxon>Colletotrichum</taxon>
        <taxon>Colletotrichum orchidearum species complex</taxon>
    </lineage>
</organism>
<evidence type="ECO:0008006" key="4">
    <source>
        <dbReference type="Google" id="ProtNLM"/>
    </source>
</evidence>
<keyword evidence="1" id="KW-0472">Membrane</keyword>
<dbReference type="AlphaFoldDB" id="A0A8H6MLE2"/>
<name>A0A8H6MLE2_9PEZI</name>
<feature type="transmembrane region" description="Helical" evidence="1">
    <location>
        <begin position="490"/>
        <end position="510"/>
    </location>
</feature>
<proteinExistence type="predicted"/>
<dbReference type="Proteomes" id="UP000652219">
    <property type="component" value="Unassembled WGS sequence"/>
</dbReference>
<comment type="caution">
    <text evidence="2">The sequence shown here is derived from an EMBL/GenBank/DDBJ whole genome shotgun (WGS) entry which is preliminary data.</text>
</comment>